<feature type="binding site" evidence="14">
    <location>
        <position position="483"/>
    </location>
    <ligand>
        <name>Mg(2+)</name>
        <dbReference type="ChEBI" id="CHEBI:18420"/>
    </ligand>
</feature>
<feature type="binding site" evidence="14">
    <location>
        <position position="513"/>
    </location>
    <ligand>
        <name>Mg(2+)</name>
        <dbReference type="ChEBI" id="CHEBI:18420"/>
    </ligand>
</feature>
<feature type="binding site" evidence="13">
    <location>
        <position position="271"/>
    </location>
    <ligand>
        <name>(2E)-4-hydroxy-3-methylbut-2-enyl diphosphate</name>
        <dbReference type="ChEBI" id="CHEBI:128753"/>
    </ligand>
</feature>
<keyword evidence="9 13" id="KW-0408">Iron</keyword>
<keyword evidence="18" id="KW-1185">Reference proteome</keyword>
<dbReference type="Gene3D" id="3.40.50.920">
    <property type="match status" value="1"/>
</dbReference>
<dbReference type="SUPFAM" id="SSF52922">
    <property type="entry name" value="TK C-terminal domain-like"/>
    <property type="match status" value="1"/>
</dbReference>
<dbReference type="Gene3D" id="3.40.1010.20">
    <property type="entry name" value="4-hydroxy-3-methylbut-2-enyl diphosphate reductase, catalytic domain"/>
    <property type="match status" value="2"/>
</dbReference>
<comment type="pathway">
    <text evidence="13">Isoprenoid biosynthesis; dimethylallyl diphosphate biosynthesis; dimethylallyl diphosphate from (2E)-4-hydroxy-3-methylbutenyl diphosphate: step 1/1.</text>
</comment>
<protein>
    <recommendedName>
        <fullName evidence="13 14">Multifunctional fusion protein</fullName>
    </recommendedName>
    <domain>
        <recommendedName>
            <fullName evidence="14">1-deoxy-D-xylulose-5-phosphate synthase</fullName>
            <ecNumber evidence="14">2.2.1.7</ecNumber>
        </recommendedName>
        <alternativeName>
            <fullName evidence="14">1-deoxyxylulose-5-phosphate synthase</fullName>
            <shortName evidence="14">DXP synthase</shortName>
            <shortName evidence="14">DXPS</shortName>
        </alternativeName>
    </domain>
    <domain>
        <recommendedName>
            <fullName evidence="13">4-hydroxy-3-methylbut-2-enyl diphosphate reductase</fullName>
            <shortName evidence="13">HMBPP reductase</shortName>
            <ecNumber evidence="13">1.17.7.4</ecNumber>
        </recommendedName>
    </domain>
</protein>
<dbReference type="Pfam" id="PF02401">
    <property type="entry name" value="LYTB"/>
    <property type="match status" value="1"/>
</dbReference>
<evidence type="ECO:0000256" key="10">
    <source>
        <dbReference type="ARBA" id="ARBA00023014"/>
    </source>
</evidence>
<dbReference type="PANTHER" id="PTHR43322">
    <property type="entry name" value="1-D-DEOXYXYLULOSE 5-PHOSPHATE SYNTHASE-RELATED"/>
    <property type="match status" value="1"/>
</dbReference>
<proteinExistence type="inferred from homology"/>
<dbReference type="NCBIfam" id="NF002189">
    <property type="entry name" value="PRK01045.1-3"/>
    <property type="match status" value="1"/>
</dbReference>
<dbReference type="Proteomes" id="UP000316706">
    <property type="component" value="Unassembled WGS sequence"/>
</dbReference>
<reference evidence="17 18" key="1">
    <citation type="submission" date="2019-06" db="EMBL/GenBank/DDBJ databases">
        <title>Sequencing the genomes of 1000 actinobacteria strains.</title>
        <authorList>
            <person name="Klenk H.-P."/>
        </authorList>
    </citation>
    <scope>NUCLEOTIDE SEQUENCE [LARGE SCALE GENOMIC DNA]</scope>
    <source>
        <strain evidence="17 18">DSM 45043</strain>
    </source>
</reference>
<dbReference type="AlphaFoldDB" id="A0A543IMX6"/>
<sequence length="950" mass="101632">MALSHRRVLLAKPRSSCAGVERAVRTVEICLEKYGPPVYVRKQIVHNTFVVKSLEERGVIFVEETEEVPEGATVVFSAHGVAPSVHEEARAQNLTTIDATCPLVTKVHREAVRFAEADYDILLIGHDGHEEVIGTLGEAPDHIHLVDGPDDVKNVQVRDPDRVVWLSQTTLSVDETLATVAALRRRFPNLMDPPSDDICYATQNRQVAVKEIAAASELVIVVGSANSSNSVRLVEVARECGTAAHLVDCAEEIDESWLDGVTTVGLTSGASVPDELVQDVLTWLRERGYDEVQEIEPVTEGMHFALPRELDHPGTAQSASRARTSAAATERPGEGPPRTLLEGIRDPADLRELPAEELPALAAEIRDFLVGAVARTGGHLGPNLGVVELMIALHRVFASPDDKFIFDTGHQSYVHKLLTGRADGFDRLRQRGGLSGYPSQAESVHDLVENSHASTALSYADGLAKAYQRRGLADRSVVAVIGDGALTGGMAWEGLNNLAGAPDRPVIVVLNDNGRSYAPTIGGIGRHLQHLRNSSDSWLEVYTRDGRAAEDNLFTTMGFGYIGPVNGHDVSACERALEAARAMGRPVVVHVVTRKGRGYAPAENDQADHMHGIGKIDPETGKAPASSGTSWTKIFADELCAVGEDHDEVVAITAAMPGPTGLSAFAERFPDRMYDVGIAEQHAAGSAAGLALGGLHPVVAVYSTFLNRAFDQVVMDVALHRLPVTFVLDRAGITGPDGASHHGMWDMSILGVVPGVRVAAPRDPARLRETLREAVEVSDGPTVLRFPKATAGPDIDAVVRVDGMDLLRRSRGLSLDVLIVSTGVLAEACLQAADILEDQGIGVTIIDPRWVIPVNPALTGLAARHQLVVTVEDSSRTGGVGACLAQACADEGVRTPVRNLGLPRAFIEHGDRTGLLADMGLSGEEIARTVRDYHADLRVSARTGAETSPR</sequence>
<feature type="binding site" evidence="13">
    <location>
        <position position="46"/>
    </location>
    <ligand>
        <name>(2E)-4-hydroxy-3-methylbut-2-enyl diphosphate</name>
        <dbReference type="ChEBI" id="CHEBI:128753"/>
    </ligand>
</feature>
<dbReference type="InterPro" id="IPR033248">
    <property type="entry name" value="Transketolase_C"/>
</dbReference>
<feature type="binding site" evidence="13">
    <location>
        <position position="79"/>
    </location>
    <ligand>
        <name>dimethylallyl diphosphate</name>
        <dbReference type="ChEBI" id="CHEBI:57623"/>
    </ligand>
</feature>
<evidence type="ECO:0000256" key="6">
    <source>
        <dbReference type="ARBA" id="ARBA00022723"/>
    </source>
</evidence>
<comment type="subunit">
    <text evidence="3 14">Homodimer.</text>
</comment>
<dbReference type="InterPro" id="IPR005475">
    <property type="entry name" value="Transketolase-like_Pyr-bd"/>
</dbReference>
<dbReference type="EC" id="1.17.7.4" evidence="13"/>
<dbReference type="GO" id="GO:0005829">
    <property type="term" value="C:cytosol"/>
    <property type="evidence" value="ECO:0007669"/>
    <property type="project" value="TreeGrafter"/>
</dbReference>
<evidence type="ECO:0000256" key="7">
    <source>
        <dbReference type="ARBA" id="ARBA00022842"/>
    </source>
</evidence>
<dbReference type="GO" id="GO:0051745">
    <property type="term" value="F:4-hydroxy-3-methylbut-2-enyl diphosphate reductase activity"/>
    <property type="evidence" value="ECO:0007669"/>
    <property type="project" value="UniProtKB-UniRule"/>
</dbReference>
<dbReference type="GO" id="GO:0051539">
    <property type="term" value="F:4 iron, 4 sulfur cluster binding"/>
    <property type="evidence" value="ECO:0007669"/>
    <property type="project" value="UniProtKB-UniRule"/>
</dbReference>
<evidence type="ECO:0000256" key="3">
    <source>
        <dbReference type="ARBA" id="ARBA00011738"/>
    </source>
</evidence>
<feature type="binding site" evidence="13">
    <location>
        <position position="101"/>
    </location>
    <ligand>
        <name>[4Fe-4S] cluster</name>
        <dbReference type="ChEBI" id="CHEBI:49883"/>
    </ligand>
</feature>
<dbReference type="NCBIfam" id="NF002190">
    <property type="entry name" value="PRK01045.1-4"/>
    <property type="match status" value="1"/>
</dbReference>
<comment type="cofactor">
    <cofactor evidence="14">
        <name>thiamine diphosphate</name>
        <dbReference type="ChEBI" id="CHEBI:58937"/>
    </cofactor>
    <text evidence="14">Binds 1 thiamine pyrophosphate per subunit.</text>
</comment>
<dbReference type="NCBIfam" id="NF003933">
    <property type="entry name" value="PRK05444.2-2"/>
    <property type="match status" value="1"/>
</dbReference>
<comment type="catalytic activity">
    <reaction evidence="13">
        <text>isopentenyl diphosphate + 2 oxidized [2Fe-2S]-[ferredoxin] + H2O = (2E)-4-hydroxy-3-methylbut-2-enyl diphosphate + 2 reduced [2Fe-2S]-[ferredoxin] + 2 H(+)</text>
        <dbReference type="Rhea" id="RHEA:24488"/>
        <dbReference type="Rhea" id="RHEA-COMP:10000"/>
        <dbReference type="Rhea" id="RHEA-COMP:10001"/>
        <dbReference type="ChEBI" id="CHEBI:15377"/>
        <dbReference type="ChEBI" id="CHEBI:15378"/>
        <dbReference type="ChEBI" id="CHEBI:33737"/>
        <dbReference type="ChEBI" id="CHEBI:33738"/>
        <dbReference type="ChEBI" id="CHEBI:128753"/>
        <dbReference type="ChEBI" id="CHEBI:128769"/>
        <dbReference type="EC" id="1.17.7.4"/>
    </reaction>
</comment>
<dbReference type="GO" id="GO:0019288">
    <property type="term" value="P:isopentenyl diphosphate biosynthetic process, methylerythritol 4-phosphate pathway"/>
    <property type="evidence" value="ECO:0007669"/>
    <property type="project" value="UniProtKB-UniRule"/>
</dbReference>
<feature type="binding site" evidence="14">
    <location>
        <begin position="484"/>
        <end position="485"/>
    </location>
    <ligand>
        <name>thiamine diphosphate</name>
        <dbReference type="ChEBI" id="CHEBI:58937"/>
    </ligand>
</feature>
<dbReference type="HAMAP" id="MF_00315">
    <property type="entry name" value="DXP_synth"/>
    <property type="match status" value="1"/>
</dbReference>
<feature type="binding site" evidence="13">
    <location>
        <position position="227"/>
    </location>
    <ligand>
        <name>isopentenyl diphosphate</name>
        <dbReference type="ChEBI" id="CHEBI:128769"/>
    </ligand>
</feature>
<feature type="binding site" evidence="13">
    <location>
        <position position="228"/>
    </location>
    <ligand>
        <name>(2E)-4-hydroxy-3-methylbut-2-enyl diphosphate</name>
        <dbReference type="ChEBI" id="CHEBI:128753"/>
    </ligand>
</feature>
<evidence type="ECO:0000256" key="11">
    <source>
        <dbReference type="ARBA" id="ARBA00023052"/>
    </source>
</evidence>
<dbReference type="Pfam" id="PF13292">
    <property type="entry name" value="DXP_synthase_N"/>
    <property type="match status" value="2"/>
</dbReference>
<comment type="similarity">
    <text evidence="2 14">Belongs to the transketolase family. DXPS subfamily.</text>
</comment>
<dbReference type="InterPro" id="IPR020826">
    <property type="entry name" value="Transketolase_BS"/>
</dbReference>
<dbReference type="SUPFAM" id="SSF52518">
    <property type="entry name" value="Thiamin diphosphate-binding fold (THDP-binding)"/>
    <property type="match status" value="2"/>
</dbReference>
<feature type="binding site" evidence="13">
    <location>
        <position position="17"/>
    </location>
    <ligand>
        <name>[4Fe-4S] cluster</name>
        <dbReference type="ChEBI" id="CHEBI:49883"/>
    </ligand>
</feature>
<dbReference type="InterPro" id="IPR005477">
    <property type="entry name" value="Dxylulose-5-P_synthase"/>
</dbReference>
<dbReference type="Gene3D" id="3.40.50.11270">
    <property type="match status" value="1"/>
</dbReference>
<keyword evidence="8 14" id="KW-0784">Thiamine biosynthesis</keyword>
<feature type="binding site" evidence="13">
    <location>
        <position position="229"/>
    </location>
    <ligand>
        <name>(2E)-4-hydroxy-3-methylbut-2-enyl diphosphate</name>
        <dbReference type="ChEBI" id="CHEBI:128753"/>
    </ligand>
</feature>
<name>A0A543IMX6_9ACTN</name>
<dbReference type="InterPro" id="IPR003451">
    <property type="entry name" value="LytB/IspH"/>
</dbReference>
<keyword evidence="10 13" id="KW-0411">Iron-sulfur</keyword>
<keyword evidence="5 14" id="KW-0808">Transferase</keyword>
<dbReference type="UniPathway" id="UPA00059">
    <property type="reaction ID" value="UER00105"/>
</dbReference>
<dbReference type="GO" id="GO:0050992">
    <property type="term" value="P:dimethylallyl diphosphate biosynthetic process"/>
    <property type="evidence" value="ECO:0007669"/>
    <property type="project" value="UniProtKB-UniRule"/>
</dbReference>
<feature type="binding site" evidence="13">
    <location>
        <position position="271"/>
    </location>
    <ligand>
        <name>dimethylallyl diphosphate</name>
        <dbReference type="ChEBI" id="CHEBI:57623"/>
    </ligand>
</feature>
<comment type="pathway">
    <text evidence="1 14">Metabolic intermediate biosynthesis; 1-deoxy-D-xylulose 5-phosphate biosynthesis; 1-deoxy-D-xylulose 5-phosphate from D-glyceraldehyde 3-phosphate and pyruvate: step 1/1.</text>
</comment>
<dbReference type="GO" id="GO:0016114">
    <property type="term" value="P:terpenoid biosynthetic process"/>
    <property type="evidence" value="ECO:0007669"/>
    <property type="project" value="UniProtKB-UniRule"/>
</dbReference>
<feature type="region of interest" description="Disordered" evidence="15">
    <location>
        <begin position="310"/>
        <end position="342"/>
    </location>
</feature>
<dbReference type="CDD" id="cd02007">
    <property type="entry name" value="TPP_DXS"/>
    <property type="match status" value="1"/>
</dbReference>
<dbReference type="CDD" id="cd13944">
    <property type="entry name" value="lytB_ispH"/>
    <property type="match status" value="1"/>
</dbReference>
<dbReference type="FunFam" id="3.40.50.970:FF:000005">
    <property type="entry name" value="1-deoxy-D-xylulose-5-phosphate synthase"/>
    <property type="match status" value="1"/>
</dbReference>
<dbReference type="UniPathway" id="UPA00056">
    <property type="reaction ID" value="UER00097"/>
</dbReference>
<feature type="active site" description="Proton donor" evidence="13">
    <location>
        <position position="131"/>
    </location>
</feature>
<keyword evidence="11 14" id="KW-0786">Thiamine pyrophosphate</keyword>
<dbReference type="PROSITE" id="PS00802">
    <property type="entry name" value="TRANSKETOLASE_2"/>
    <property type="match status" value="1"/>
</dbReference>
<comment type="function">
    <text evidence="13">Catalyzes the conversion of 1-hydroxy-2-methyl-2-(E)-butenyl 4-diphosphate (HMBPP) into a mixture of isopentenyl diphosphate (IPP) and dimethylallyl diphosphate (DMAPP). Acts in the terminal step of the DOXP/MEP pathway for isoprenoid precursor biosynthesis.</text>
</comment>
<feature type="binding site" evidence="13">
    <location>
        <position position="46"/>
    </location>
    <ligand>
        <name>isopentenyl diphosphate</name>
        <dbReference type="ChEBI" id="CHEBI:128769"/>
    </ligand>
</feature>
<feature type="binding site" evidence="13">
    <location>
        <position position="227"/>
    </location>
    <ligand>
        <name>(2E)-4-hydroxy-3-methylbut-2-enyl diphosphate</name>
        <dbReference type="ChEBI" id="CHEBI:128753"/>
    </ligand>
</feature>
<comment type="caution">
    <text evidence="17">The sequence shown here is derived from an EMBL/GenBank/DDBJ whole genome shotgun (WGS) entry which is preliminary data.</text>
</comment>
<evidence type="ECO:0000256" key="8">
    <source>
        <dbReference type="ARBA" id="ARBA00022977"/>
    </source>
</evidence>
<feature type="binding site" evidence="13">
    <location>
        <position position="129"/>
    </location>
    <ligand>
        <name>isopentenyl diphosphate</name>
        <dbReference type="ChEBI" id="CHEBI:128769"/>
    </ligand>
</feature>
<dbReference type="GO" id="GO:0009228">
    <property type="term" value="P:thiamine biosynthetic process"/>
    <property type="evidence" value="ECO:0007669"/>
    <property type="project" value="UniProtKB-UniRule"/>
</dbReference>
<dbReference type="GO" id="GO:0000287">
    <property type="term" value="F:magnesium ion binding"/>
    <property type="evidence" value="ECO:0007669"/>
    <property type="project" value="UniProtKB-UniRule"/>
</dbReference>
<feature type="binding site" evidence="14">
    <location>
        <begin position="451"/>
        <end position="453"/>
    </location>
    <ligand>
        <name>thiamine diphosphate</name>
        <dbReference type="ChEBI" id="CHEBI:58937"/>
    </ligand>
</feature>
<feature type="binding site" evidence="13">
    <location>
        <position position="271"/>
    </location>
    <ligand>
        <name>isopentenyl diphosphate</name>
        <dbReference type="ChEBI" id="CHEBI:128769"/>
    </ligand>
</feature>
<organism evidence="17 18">
    <name type="scientific">Actinomadura hallensis</name>
    <dbReference type="NCBI Taxonomy" id="337895"/>
    <lineage>
        <taxon>Bacteria</taxon>
        <taxon>Bacillati</taxon>
        <taxon>Actinomycetota</taxon>
        <taxon>Actinomycetes</taxon>
        <taxon>Streptosporangiales</taxon>
        <taxon>Thermomonosporaceae</taxon>
        <taxon>Actinomadura</taxon>
    </lineage>
</organism>
<feature type="binding site" evidence="13">
    <location>
        <position position="227"/>
    </location>
    <ligand>
        <name>dimethylallyl diphosphate</name>
        <dbReference type="ChEBI" id="CHEBI:57623"/>
    </ligand>
</feature>
<feature type="binding site" evidence="13">
    <location>
        <position position="79"/>
    </location>
    <ligand>
        <name>isopentenyl diphosphate</name>
        <dbReference type="ChEBI" id="CHEBI:128769"/>
    </ligand>
</feature>
<evidence type="ECO:0000256" key="12">
    <source>
        <dbReference type="ARBA" id="ARBA00023229"/>
    </source>
</evidence>
<evidence type="ECO:0000256" key="4">
    <source>
        <dbReference type="ARBA" id="ARBA00022485"/>
    </source>
</evidence>
<comment type="catalytic activity">
    <reaction evidence="14">
        <text>D-glyceraldehyde 3-phosphate + pyruvate + H(+) = 1-deoxy-D-xylulose 5-phosphate + CO2</text>
        <dbReference type="Rhea" id="RHEA:12605"/>
        <dbReference type="ChEBI" id="CHEBI:15361"/>
        <dbReference type="ChEBI" id="CHEBI:15378"/>
        <dbReference type="ChEBI" id="CHEBI:16526"/>
        <dbReference type="ChEBI" id="CHEBI:57792"/>
        <dbReference type="ChEBI" id="CHEBI:59776"/>
        <dbReference type="EC" id="2.2.1.7"/>
    </reaction>
</comment>
<dbReference type="EC" id="2.2.1.7" evidence="14"/>
<dbReference type="InterPro" id="IPR009014">
    <property type="entry name" value="Transketo_C/PFOR_II"/>
</dbReference>
<evidence type="ECO:0000313" key="17">
    <source>
        <dbReference type="EMBL" id="TQM71888.1"/>
    </source>
</evidence>
<dbReference type="NCBIfam" id="TIGR00216">
    <property type="entry name" value="ispH_lytB"/>
    <property type="match status" value="1"/>
</dbReference>
<evidence type="ECO:0000256" key="15">
    <source>
        <dbReference type="SAM" id="MobiDB-lite"/>
    </source>
</evidence>
<feature type="binding site" evidence="13">
    <location>
        <position position="229"/>
    </location>
    <ligand>
        <name>dimethylallyl diphosphate</name>
        <dbReference type="ChEBI" id="CHEBI:57623"/>
    </ligand>
</feature>
<feature type="binding site" evidence="14">
    <location>
        <position position="513"/>
    </location>
    <ligand>
        <name>thiamine diphosphate</name>
        <dbReference type="ChEBI" id="CHEBI:58937"/>
    </ligand>
</feature>
<feature type="binding site" evidence="14">
    <location>
        <position position="680"/>
    </location>
    <ligand>
        <name>thiamine diphosphate</name>
        <dbReference type="ChEBI" id="CHEBI:58937"/>
    </ligand>
</feature>
<gene>
    <name evidence="14" type="primary">dxs</name>
    <name evidence="13" type="synonym">ispH</name>
    <name evidence="17" type="ORF">FHX41_5668</name>
</gene>
<comment type="cofactor">
    <cofactor evidence="13">
        <name>[4Fe-4S] cluster</name>
        <dbReference type="ChEBI" id="CHEBI:49883"/>
    </cofactor>
    <text evidence="13">Binds 1 [4Fe-4S] cluster per subunit.</text>
</comment>
<feature type="binding site" evidence="13">
    <location>
        <position position="129"/>
    </location>
    <ligand>
        <name>(2E)-4-hydroxy-3-methylbut-2-enyl diphosphate</name>
        <dbReference type="ChEBI" id="CHEBI:128753"/>
    </ligand>
</feature>
<feature type="binding site" evidence="14">
    <location>
        <position position="410"/>
    </location>
    <ligand>
        <name>thiamine diphosphate</name>
        <dbReference type="ChEBI" id="CHEBI:58937"/>
    </ligand>
</feature>
<feature type="binding site" evidence="13">
    <location>
        <position position="79"/>
    </location>
    <ligand>
        <name>(2E)-4-hydroxy-3-methylbut-2-enyl diphosphate</name>
        <dbReference type="ChEBI" id="CHEBI:128753"/>
    </ligand>
</feature>
<dbReference type="CDD" id="cd07033">
    <property type="entry name" value="TPP_PYR_DXS_TK_like"/>
    <property type="match status" value="1"/>
</dbReference>
<feature type="binding site" evidence="13">
    <location>
        <position position="199"/>
    </location>
    <ligand>
        <name>[4Fe-4S] cluster</name>
        <dbReference type="ChEBI" id="CHEBI:49883"/>
    </ligand>
</feature>
<accession>A0A543IMX6</accession>
<keyword evidence="4 13" id="KW-0004">4Fe-4S</keyword>
<dbReference type="SMART" id="SM00861">
    <property type="entry name" value="Transket_pyr"/>
    <property type="match status" value="1"/>
</dbReference>
<dbReference type="UniPathway" id="UPA00064">
    <property type="reaction ID" value="UER00091"/>
</dbReference>
<keyword evidence="6 14" id="KW-0479">Metal-binding</keyword>
<feature type="binding site" evidence="13">
    <location>
        <position position="169"/>
    </location>
    <ligand>
        <name>(2E)-4-hydroxy-3-methylbut-2-enyl diphosphate</name>
        <dbReference type="ChEBI" id="CHEBI:128753"/>
    </ligand>
</feature>
<feature type="compositionally biased region" description="Low complexity" evidence="15">
    <location>
        <begin position="315"/>
        <end position="330"/>
    </location>
</feature>
<keyword evidence="13" id="KW-0560">Oxidoreductase</keyword>
<feature type="binding site" evidence="13">
    <location>
        <position position="228"/>
    </location>
    <ligand>
        <name>isopentenyl diphosphate</name>
        <dbReference type="ChEBI" id="CHEBI:128769"/>
    </ligand>
</feature>
<evidence type="ECO:0000256" key="13">
    <source>
        <dbReference type="HAMAP-Rule" id="MF_00191"/>
    </source>
</evidence>
<dbReference type="Pfam" id="PF02780">
    <property type="entry name" value="Transketolase_C"/>
    <property type="match status" value="1"/>
</dbReference>
<feature type="binding site" evidence="13">
    <location>
        <position position="229"/>
    </location>
    <ligand>
        <name>isopentenyl diphosphate</name>
        <dbReference type="ChEBI" id="CHEBI:128769"/>
    </ligand>
</feature>
<evidence type="ECO:0000313" key="18">
    <source>
        <dbReference type="Proteomes" id="UP000316706"/>
    </source>
</evidence>
<feature type="binding site" evidence="13">
    <location>
        <position position="46"/>
    </location>
    <ligand>
        <name>dimethylallyl diphosphate</name>
        <dbReference type="ChEBI" id="CHEBI:57623"/>
    </ligand>
</feature>
<dbReference type="Gene3D" id="3.40.50.970">
    <property type="match status" value="2"/>
</dbReference>
<dbReference type="EMBL" id="VFPO01000001">
    <property type="protein sequence ID" value="TQM71888.1"/>
    <property type="molecule type" value="Genomic_DNA"/>
</dbReference>
<dbReference type="Pfam" id="PF02779">
    <property type="entry name" value="Transket_pyr"/>
    <property type="match status" value="1"/>
</dbReference>
<evidence type="ECO:0000256" key="2">
    <source>
        <dbReference type="ARBA" id="ARBA00011081"/>
    </source>
</evidence>
<feature type="domain" description="Transketolase-like pyrimidine-binding" evidence="16">
    <location>
        <begin position="629"/>
        <end position="794"/>
    </location>
</feature>
<feature type="binding site" evidence="13">
    <location>
        <position position="129"/>
    </location>
    <ligand>
        <name>dimethylallyl diphosphate</name>
        <dbReference type="ChEBI" id="CHEBI:57623"/>
    </ligand>
</feature>
<comment type="cofactor">
    <cofactor evidence="14">
        <name>Mg(2+)</name>
        <dbReference type="ChEBI" id="CHEBI:18420"/>
    </cofactor>
    <text evidence="14">Binds 1 Mg(2+) ion per subunit.</text>
</comment>
<dbReference type="GO" id="GO:0030976">
    <property type="term" value="F:thiamine pyrophosphate binding"/>
    <property type="evidence" value="ECO:0007669"/>
    <property type="project" value="UniProtKB-UniRule"/>
</dbReference>
<dbReference type="PANTHER" id="PTHR43322:SF5">
    <property type="entry name" value="1-DEOXY-D-XYLULOSE-5-PHOSPHATE SYNTHASE, CHLOROPLASTIC"/>
    <property type="match status" value="1"/>
</dbReference>
<keyword evidence="12 14" id="KW-0414">Isoprene biosynthesis</keyword>
<feature type="binding site" evidence="14">
    <location>
        <position position="599"/>
    </location>
    <ligand>
        <name>thiamine diphosphate</name>
        <dbReference type="ChEBI" id="CHEBI:58937"/>
    </ligand>
</feature>
<keyword evidence="7 14" id="KW-0460">Magnesium</keyword>
<feature type="binding site" evidence="13">
    <location>
        <position position="228"/>
    </location>
    <ligand>
        <name>dimethylallyl diphosphate</name>
        <dbReference type="ChEBI" id="CHEBI:57623"/>
    </ligand>
</feature>
<comment type="pathway">
    <text evidence="13">Isoprenoid biosynthesis; isopentenyl diphosphate biosynthesis via DXP pathway; isopentenyl diphosphate from 1-deoxy-D-xylulose 5-phosphate: step 6/6.</text>
</comment>
<dbReference type="InterPro" id="IPR029061">
    <property type="entry name" value="THDP-binding"/>
</dbReference>
<evidence type="ECO:0000256" key="1">
    <source>
        <dbReference type="ARBA" id="ARBA00004980"/>
    </source>
</evidence>
<dbReference type="GO" id="GO:0008661">
    <property type="term" value="F:1-deoxy-D-xylulose-5-phosphate synthase activity"/>
    <property type="evidence" value="ECO:0007669"/>
    <property type="project" value="UniProtKB-UniRule"/>
</dbReference>
<comment type="similarity">
    <text evidence="13">Belongs to the IspH family.</text>
</comment>
<comment type="catalytic activity">
    <reaction evidence="13">
        <text>dimethylallyl diphosphate + 2 oxidized [2Fe-2S]-[ferredoxin] + H2O = (2E)-4-hydroxy-3-methylbut-2-enyl diphosphate + 2 reduced [2Fe-2S]-[ferredoxin] + 2 H(+)</text>
        <dbReference type="Rhea" id="RHEA:24825"/>
        <dbReference type="Rhea" id="RHEA-COMP:10000"/>
        <dbReference type="Rhea" id="RHEA-COMP:10001"/>
        <dbReference type="ChEBI" id="CHEBI:15377"/>
        <dbReference type="ChEBI" id="CHEBI:15378"/>
        <dbReference type="ChEBI" id="CHEBI:33737"/>
        <dbReference type="ChEBI" id="CHEBI:33738"/>
        <dbReference type="ChEBI" id="CHEBI:57623"/>
        <dbReference type="ChEBI" id="CHEBI:128753"/>
        <dbReference type="EC" id="1.17.7.4"/>
    </reaction>
</comment>
<dbReference type="HAMAP" id="MF_00191">
    <property type="entry name" value="IspH"/>
    <property type="match status" value="1"/>
</dbReference>
<evidence type="ECO:0000256" key="5">
    <source>
        <dbReference type="ARBA" id="ARBA00022679"/>
    </source>
</evidence>
<evidence type="ECO:0000256" key="9">
    <source>
        <dbReference type="ARBA" id="ARBA00023004"/>
    </source>
</evidence>
<evidence type="ECO:0000256" key="14">
    <source>
        <dbReference type="HAMAP-Rule" id="MF_00315"/>
    </source>
</evidence>
<evidence type="ECO:0000259" key="16">
    <source>
        <dbReference type="SMART" id="SM00861"/>
    </source>
</evidence>
<comment type="function">
    <text evidence="14">Catalyzes the acyloin condensation reaction between C atoms 2 and 3 of pyruvate and glyceraldehyde 3-phosphate to yield 1-deoxy-D-xylulose-5-phosphate (DXP).</text>
</comment>